<dbReference type="AlphaFoldDB" id="A0A8I3A868"/>
<evidence type="ECO:0000313" key="2">
    <source>
        <dbReference type="EMBL" id="KAG6373743.1"/>
    </source>
</evidence>
<reference evidence="2" key="1">
    <citation type="submission" date="2021-03" db="EMBL/GenBank/DDBJ databases">
        <title>Evolutionary innovations through gain and loss of genes in the ectomycorrhizal Boletales.</title>
        <authorList>
            <person name="Wu G."/>
            <person name="Miyauchi S."/>
            <person name="Morin E."/>
            <person name="Yang Z.-L."/>
            <person name="Xu J."/>
            <person name="Martin F.M."/>
        </authorList>
    </citation>
    <scope>NUCLEOTIDE SEQUENCE</scope>
    <source>
        <strain evidence="2">BR01</strain>
    </source>
</reference>
<sequence length="173" mass="19836">MAATYVLLQFGDDSFSHRFEDLESRPAFTVKTAHELPTIVVQVAREPEWSQQHPDIMGPNNAYLYFGPNKSRGFLVYGNGKEVPMAHQIRQKKDSSTSRYFTTQHGKELKWKIFPQKMECVDGRTTVATWELSQPEDVFNARLTIRHAGLCVVTEILTTLTLNRMAMALNWQT</sequence>
<dbReference type="OrthoDB" id="3168860at2759"/>
<accession>A0A8I3A868</accession>
<comment type="caution">
    <text evidence="2">The sequence shown here is derived from an EMBL/GenBank/DDBJ whole genome shotgun (WGS) entry which is preliminary data.</text>
</comment>
<keyword evidence="3" id="KW-1185">Reference proteome</keyword>
<gene>
    <name evidence="2" type="ORF">JVT61DRAFT_5885</name>
</gene>
<dbReference type="InterPro" id="IPR046528">
    <property type="entry name" value="DUF6593"/>
</dbReference>
<dbReference type="Proteomes" id="UP000683000">
    <property type="component" value="Unassembled WGS sequence"/>
</dbReference>
<evidence type="ECO:0000313" key="3">
    <source>
        <dbReference type="Proteomes" id="UP000683000"/>
    </source>
</evidence>
<organism evidence="2 3">
    <name type="scientific">Boletus reticuloceps</name>
    <dbReference type="NCBI Taxonomy" id="495285"/>
    <lineage>
        <taxon>Eukaryota</taxon>
        <taxon>Fungi</taxon>
        <taxon>Dikarya</taxon>
        <taxon>Basidiomycota</taxon>
        <taxon>Agaricomycotina</taxon>
        <taxon>Agaricomycetes</taxon>
        <taxon>Agaricomycetidae</taxon>
        <taxon>Boletales</taxon>
        <taxon>Boletineae</taxon>
        <taxon>Boletaceae</taxon>
        <taxon>Boletoideae</taxon>
        <taxon>Boletus</taxon>
    </lineage>
</organism>
<dbReference type="Pfam" id="PF20236">
    <property type="entry name" value="DUF6593"/>
    <property type="match status" value="1"/>
</dbReference>
<dbReference type="EMBL" id="JAGFBS010000020">
    <property type="protein sequence ID" value="KAG6373743.1"/>
    <property type="molecule type" value="Genomic_DNA"/>
</dbReference>
<evidence type="ECO:0000259" key="1">
    <source>
        <dbReference type="Pfam" id="PF20236"/>
    </source>
</evidence>
<name>A0A8I3A868_9AGAM</name>
<proteinExistence type="predicted"/>
<feature type="domain" description="DUF6593" evidence="1">
    <location>
        <begin position="74"/>
        <end position="160"/>
    </location>
</feature>
<protein>
    <recommendedName>
        <fullName evidence="1">DUF6593 domain-containing protein</fullName>
    </recommendedName>
</protein>